<dbReference type="eggNOG" id="COG0795">
    <property type="taxonomic scope" value="Bacteria"/>
</dbReference>
<dbReference type="GO" id="GO:0043190">
    <property type="term" value="C:ATP-binding cassette (ABC) transporter complex"/>
    <property type="evidence" value="ECO:0007669"/>
    <property type="project" value="TreeGrafter"/>
</dbReference>
<dbReference type="PANTHER" id="PTHR33529">
    <property type="entry name" value="SLR0882 PROTEIN-RELATED"/>
    <property type="match status" value="1"/>
</dbReference>
<dbReference type="OrthoDB" id="5372305at2"/>
<dbReference type="GO" id="GO:0015920">
    <property type="term" value="P:lipopolysaccharide transport"/>
    <property type="evidence" value="ECO:0007669"/>
    <property type="project" value="TreeGrafter"/>
</dbReference>
<sequence length="359" mass="40720">MPRLRLFFFIGRYYMRYFLVIFIALELFFVGIDSLQYADNFAESANLVVLFFAYDFMYAVNFTLPISLLLAMAICYLTLIKSSQYTALLALGYSRRRLLRPVLLLSLALTCLYIGLNATPFAYAREKVATFFKDSSSTPTKDLFVKYNQSYVFFGTINSLAQANNVRVFEVNKDEKKLESFIQAKKAYFENDVWVLQEAKTQVLPRSWNLGNAGIASSTKDRLPILEKFNPKVLDSFAQANPSISIVDALDSLSLLRSQKISTDKARSILYSLILVPLFVPFVAIIIGYYTPSLARYTNLYLLGFCFIIFALLVWGLFFALSQFAITDIIYPEIAVPVPIAILASVAIAYYARLNKKAD</sequence>
<evidence type="ECO:0000256" key="1">
    <source>
        <dbReference type="ARBA" id="ARBA00004651"/>
    </source>
</evidence>
<evidence type="ECO:0000256" key="5">
    <source>
        <dbReference type="ARBA" id="ARBA00023136"/>
    </source>
</evidence>
<evidence type="ECO:0000256" key="2">
    <source>
        <dbReference type="ARBA" id="ARBA00022475"/>
    </source>
</evidence>
<dbReference type="RefSeq" id="WP_023927499.1">
    <property type="nucleotide sequence ID" value="NZ_KI669454.1"/>
</dbReference>
<dbReference type="HOGENOM" id="CLU_065978_0_0_7"/>
<evidence type="ECO:0000256" key="3">
    <source>
        <dbReference type="ARBA" id="ARBA00022692"/>
    </source>
</evidence>
<dbReference type="InterPro" id="IPR005495">
    <property type="entry name" value="LptG/LptF_permease"/>
</dbReference>
<proteinExistence type="predicted"/>
<name>V8C9F1_9HELI</name>
<keyword evidence="4 6" id="KW-1133">Transmembrane helix</keyword>
<gene>
    <name evidence="7" type="ORF">HMPREF2086_00775</name>
</gene>
<reference evidence="7 8" key="1">
    <citation type="journal article" date="2014" name="Genome Announc.">
        <title>Draft genome sequences of six enterohepatic helicobacter species isolated from humans and one from rhesus macaques.</title>
        <authorList>
            <person name="Shen Z."/>
            <person name="Sheh A."/>
            <person name="Young S.K."/>
            <person name="Abouelliel A."/>
            <person name="Ward D.V."/>
            <person name="Earl A.M."/>
            <person name="Fox J.G."/>
        </authorList>
    </citation>
    <scope>NUCLEOTIDE SEQUENCE [LARGE SCALE GENOMIC DNA]</scope>
    <source>
        <strain evidence="7 8">MIT 99-5501</strain>
    </source>
</reference>
<evidence type="ECO:0000256" key="6">
    <source>
        <dbReference type="SAM" id="Phobius"/>
    </source>
</evidence>
<evidence type="ECO:0000313" key="8">
    <source>
        <dbReference type="Proteomes" id="UP000018731"/>
    </source>
</evidence>
<dbReference type="PANTHER" id="PTHR33529:SF6">
    <property type="entry name" value="YJGP_YJGQ FAMILY PERMEASE"/>
    <property type="match status" value="1"/>
</dbReference>
<feature type="transmembrane region" description="Helical" evidence="6">
    <location>
        <begin position="334"/>
        <end position="352"/>
    </location>
</feature>
<evidence type="ECO:0008006" key="9">
    <source>
        <dbReference type="Google" id="ProtNLM"/>
    </source>
</evidence>
<dbReference type="Pfam" id="PF03739">
    <property type="entry name" value="LptF_LptG"/>
    <property type="match status" value="1"/>
</dbReference>
<dbReference type="STRING" id="1357400.HMPREF2086_00775"/>
<dbReference type="PATRIC" id="fig|1357400.3.peg.1066"/>
<feature type="transmembrane region" description="Helical" evidence="6">
    <location>
        <begin position="98"/>
        <end position="116"/>
    </location>
</feature>
<organism evidence="7 8">
    <name type="scientific">Helicobacter macacae MIT 99-5501</name>
    <dbReference type="NCBI Taxonomy" id="1357400"/>
    <lineage>
        <taxon>Bacteria</taxon>
        <taxon>Pseudomonadati</taxon>
        <taxon>Campylobacterota</taxon>
        <taxon>Epsilonproteobacteria</taxon>
        <taxon>Campylobacterales</taxon>
        <taxon>Helicobacteraceae</taxon>
        <taxon>Helicobacter</taxon>
    </lineage>
</organism>
<dbReference type="AlphaFoldDB" id="V8C9F1"/>
<dbReference type="Proteomes" id="UP000018731">
    <property type="component" value="Unassembled WGS sequence"/>
</dbReference>
<evidence type="ECO:0000313" key="7">
    <source>
        <dbReference type="EMBL" id="ETD24028.1"/>
    </source>
</evidence>
<feature type="transmembrane region" description="Helical" evidence="6">
    <location>
        <begin position="52"/>
        <end position="77"/>
    </location>
</feature>
<keyword evidence="8" id="KW-1185">Reference proteome</keyword>
<feature type="transmembrane region" description="Helical" evidence="6">
    <location>
        <begin position="269"/>
        <end position="290"/>
    </location>
</feature>
<dbReference type="EMBL" id="AZJI01000004">
    <property type="protein sequence ID" value="ETD24028.1"/>
    <property type="molecule type" value="Genomic_DNA"/>
</dbReference>
<accession>V8C9F1</accession>
<feature type="transmembrane region" description="Helical" evidence="6">
    <location>
        <begin position="302"/>
        <end position="322"/>
    </location>
</feature>
<keyword evidence="2" id="KW-1003">Cell membrane</keyword>
<comment type="subcellular location">
    <subcellularLocation>
        <location evidence="1">Cell membrane</location>
        <topology evidence="1">Multi-pass membrane protein</topology>
    </subcellularLocation>
</comment>
<keyword evidence="3 6" id="KW-0812">Transmembrane</keyword>
<evidence type="ECO:0000256" key="4">
    <source>
        <dbReference type="ARBA" id="ARBA00022989"/>
    </source>
</evidence>
<protein>
    <recommendedName>
        <fullName evidence="9">Permease</fullName>
    </recommendedName>
</protein>
<keyword evidence="5 6" id="KW-0472">Membrane</keyword>
<feature type="transmembrane region" description="Helical" evidence="6">
    <location>
        <begin position="13"/>
        <end position="32"/>
    </location>
</feature>
<comment type="caution">
    <text evidence="7">The sequence shown here is derived from an EMBL/GenBank/DDBJ whole genome shotgun (WGS) entry which is preliminary data.</text>
</comment>